<reference evidence="3" key="1">
    <citation type="submission" date="2015-12" db="EMBL/GenBank/DDBJ databases">
        <authorList>
            <person name="Nair G.R."/>
            <person name="Kaur G."/>
            <person name="Mayilraj S."/>
        </authorList>
    </citation>
    <scope>NUCLEOTIDE SEQUENCE [LARGE SCALE GENOMIC DNA]</scope>
    <source>
        <strain evidence="3">CD08_4</strain>
    </source>
</reference>
<accession>A0A0W8I2W6</accession>
<feature type="compositionally biased region" description="Polar residues" evidence="1">
    <location>
        <begin position="11"/>
        <end position="25"/>
    </location>
</feature>
<dbReference type="Proteomes" id="UP000053512">
    <property type="component" value="Unassembled WGS sequence"/>
</dbReference>
<evidence type="ECO:0000313" key="2">
    <source>
        <dbReference type="EMBL" id="KUG52073.1"/>
    </source>
</evidence>
<dbReference type="EMBL" id="LQBK01000040">
    <property type="protein sequence ID" value="KUG52073.1"/>
    <property type="molecule type" value="Genomic_DNA"/>
</dbReference>
<evidence type="ECO:0000313" key="3">
    <source>
        <dbReference type="Proteomes" id="UP000053512"/>
    </source>
</evidence>
<feature type="region of interest" description="Disordered" evidence="1">
    <location>
        <begin position="1"/>
        <end position="30"/>
    </location>
</feature>
<sequence>MRSKTVVTLRPATSVTGTPRCSTEPSPVASVNAGRSTTLVAPAPAVASVTDSAGRTPCRSRFHFPSSCSL</sequence>
<protein>
    <submittedName>
        <fullName evidence="2">Uncharacterized protein</fullName>
    </submittedName>
</protein>
<organism evidence="2 3">
    <name type="scientific">Kocuria rosea subsp. polaris</name>
    <dbReference type="NCBI Taxonomy" id="136273"/>
    <lineage>
        <taxon>Bacteria</taxon>
        <taxon>Bacillati</taxon>
        <taxon>Actinomycetota</taxon>
        <taxon>Actinomycetes</taxon>
        <taxon>Micrococcales</taxon>
        <taxon>Micrococcaceae</taxon>
        <taxon>Kocuria</taxon>
    </lineage>
</organism>
<comment type="caution">
    <text evidence="2">The sequence shown here is derived from an EMBL/GenBank/DDBJ whole genome shotgun (WGS) entry which is preliminary data.</text>
</comment>
<name>A0A0W8I2W6_KOCRO</name>
<evidence type="ECO:0000256" key="1">
    <source>
        <dbReference type="SAM" id="MobiDB-lite"/>
    </source>
</evidence>
<proteinExistence type="predicted"/>
<gene>
    <name evidence="2" type="ORF">AVL61_06880</name>
</gene>
<dbReference type="AlphaFoldDB" id="A0A0W8I2W6"/>